<dbReference type="Pfam" id="PF11595">
    <property type="entry name" value="DUF3245"/>
    <property type="match status" value="1"/>
</dbReference>
<dbReference type="PANTHER" id="PTHR35741:SF1">
    <property type="entry name" value="FACTOR CWC22-LIKE PROTEIN, PUTATIVE (DUF3245)-RELATED"/>
    <property type="match status" value="1"/>
</dbReference>
<organism evidence="2 3">
    <name type="scientific">Chenopodium quinoa</name>
    <name type="common">Quinoa</name>
    <dbReference type="NCBI Taxonomy" id="63459"/>
    <lineage>
        <taxon>Eukaryota</taxon>
        <taxon>Viridiplantae</taxon>
        <taxon>Streptophyta</taxon>
        <taxon>Embryophyta</taxon>
        <taxon>Tracheophyta</taxon>
        <taxon>Spermatophyta</taxon>
        <taxon>Magnoliopsida</taxon>
        <taxon>eudicotyledons</taxon>
        <taxon>Gunneridae</taxon>
        <taxon>Pentapetalae</taxon>
        <taxon>Caryophyllales</taxon>
        <taxon>Chenopodiaceae</taxon>
        <taxon>Chenopodioideae</taxon>
        <taxon>Atripliceae</taxon>
        <taxon>Chenopodium</taxon>
    </lineage>
</organism>
<feature type="compositionally biased region" description="Basic residues" evidence="1">
    <location>
        <begin position="73"/>
        <end position="91"/>
    </location>
</feature>
<keyword evidence="3" id="KW-1185">Reference proteome</keyword>
<feature type="compositionally biased region" description="Acidic residues" evidence="1">
    <location>
        <begin position="132"/>
        <end position="141"/>
    </location>
</feature>
<proteinExistence type="predicted"/>
<feature type="compositionally biased region" description="Basic residues" evidence="1">
    <location>
        <begin position="105"/>
        <end position="116"/>
    </location>
</feature>
<dbReference type="PANTHER" id="PTHR35741">
    <property type="entry name" value="FACTOR CWC22-LIKE PROTEIN, PUTATIVE (DUF3245)-RELATED"/>
    <property type="match status" value="1"/>
</dbReference>
<dbReference type="AlphaFoldDB" id="A0A803KPX0"/>
<dbReference type="Gramene" id="AUR62001076-RA">
    <property type="protein sequence ID" value="AUR62001076-RA:cds"/>
    <property type="gene ID" value="AUR62001076"/>
</dbReference>
<name>A0A803KPX0_CHEQI</name>
<sequence>IMSTKEEPPASLPKLMTLNRGFKLAEQWVKNMPGDEEAEETEVEARPARLGLGAKVPRKSQVEPIYDPVERRLHKKFGAGRKKPAGAKVTRKSQVGPILDPVERRLHKKFGAGRKKPAGDEDFIPPPKNEIDTGDEDDDENLDSRTNSFAKKRPALPPTTP</sequence>
<dbReference type="EnsemblPlants" id="AUR62001076-RA">
    <property type="protein sequence ID" value="AUR62001076-RA:cds"/>
    <property type="gene ID" value="AUR62001076"/>
</dbReference>
<evidence type="ECO:0000256" key="1">
    <source>
        <dbReference type="SAM" id="MobiDB-lite"/>
    </source>
</evidence>
<feature type="region of interest" description="Disordered" evidence="1">
    <location>
        <begin position="73"/>
        <end position="161"/>
    </location>
</feature>
<accession>A0A803KPX0</accession>
<evidence type="ECO:0000313" key="2">
    <source>
        <dbReference type="EnsemblPlants" id="AUR62001076-RA:cds"/>
    </source>
</evidence>
<reference evidence="2" key="2">
    <citation type="submission" date="2021-03" db="UniProtKB">
        <authorList>
            <consortium name="EnsemblPlants"/>
        </authorList>
    </citation>
    <scope>IDENTIFICATION</scope>
</reference>
<protein>
    <submittedName>
        <fullName evidence="2">Uncharacterized protein</fullName>
    </submittedName>
</protein>
<dbReference type="Proteomes" id="UP000596660">
    <property type="component" value="Unplaced"/>
</dbReference>
<evidence type="ECO:0000313" key="3">
    <source>
        <dbReference type="Proteomes" id="UP000596660"/>
    </source>
</evidence>
<reference evidence="2" key="1">
    <citation type="journal article" date="2017" name="Nature">
        <title>The genome of Chenopodium quinoa.</title>
        <authorList>
            <person name="Jarvis D.E."/>
            <person name="Ho Y.S."/>
            <person name="Lightfoot D.J."/>
            <person name="Schmoeckel S.M."/>
            <person name="Li B."/>
            <person name="Borm T.J.A."/>
            <person name="Ohyanagi H."/>
            <person name="Mineta K."/>
            <person name="Michell C.T."/>
            <person name="Saber N."/>
            <person name="Kharbatia N.M."/>
            <person name="Rupper R.R."/>
            <person name="Sharp A.R."/>
            <person name="Dally N."/>
            <person name="Boughton B.A."/>
            <person name="Woo Y.H."/>
            <person name="Gao G."/>
            <person name="Schijlen E.G.W.M."/>
            <person name="Guo X."/>
            <person name="Momin A.A."/>
            <person name="Negrao S."/>
            <person name="Al-Babili S."/>
            <person name="Gehring C."/>
            <person name="Roessner U."/>
            <person name="Jung C."/>
            <person name="Murphy K."/>
            <person name="Arold S.T."/>
            <person name="Gojobori T."/>
            <person name="van der Linden C.G."/>
            <person name="van Loo E.N."/>
            <person name="Jellen E.N."/>
            <person name="Maughan P.J."/>
            <person name="Tester M."/>
        </authorList>
    </citation>
    <scope>NUCLEOTIDE SEQUENCE [LARGE SCALE GENOMIC DNA]</scope>
    <source>
        <strain evidence="2">cv. PI 614886</strain>
    </source>
</reference>
<dbReference type="InterPro" id="IPR021641">
    <property type="entry name" value="DUF3245"/>
</dbReference>